<reference evidence="1" key="1">
    <citation type="submission" date="2015-01" db="EMBL/GenBank/DDBJ databases">
        <title>Transcriptome Assembly of Fopius arisanus.</title>
        <authorList>
            <person name="Geib S."/>
        </authorList>
    </citation>
    <scope>NUCLEOTIDE SEQUENCE</scope>
</reference>
<organism evidence="1">
    <name type="scientific">Fopius arisanus</name>
    <dbReference type="NCBI Taxonomy" id="64838"/>
    <lineage>
        <taxon>Eukaryota</taxon>
        <taxon>Metazoa</taxon>
        <taxon>Ecdysozoa</taxon>
        <taxon>Arthropoda</taxon>
        <taxon>Hexapoda</taxon>
        <taxon>Insecta</taxon>
        <taxon>Pterygota</taxon>
        <taxon>Neoptera</taxon>
        <taxon>Endopterygota</taxon>
        <taxon>Hymenoptera</taxon>
        <taxon>Apocrita</taxon>
        <taxon>Ichneumonoidea</taxon>
        <taxon>Braconidae</taxon>
        <taxon>Opiinae</taxon>
        <taxon>Fopius</taxon>
    </lineage>
</organism>
<dbReference type="EMBL" id="GBYB01010832">
    <property type="protein sequence ID" value="JAG80599.1"/>
    <property type="molecule type" value="Transcribed_RNA"/>
</dbReference>
<proteinExistence type="predicted"/>
<sequence>MSLSQPTVCIVKYSLAFIFISKKTPAISCGKSRVEFIEGRDKNNVFIVYTPSLPILHEFNCKKNICYFYQTFFSLMKRIHSNKSIFTSSFISHFPSSKFICF</sequence>
<evidence type="ECO:0000313" key="1">
    <source>
        <dbReference type="EMBL" id="JAG80599.1"/>
    </source>
</evidence>
<name>A0A0C9RCJ6_9HYME</name>
<accession>A0A0C9RCJ6</accession>
<gene>
    <name evidence="1" type="primary">MCD4</name>
    <name evidence="1" type="ORF">g.60559</name>
</gene>
<protein>
    <submittedName>
        <fullName evidence="1">MCD4 protein</fullName>
    </submittedName>
</protein>
<dbReference type="AlphaFoldDB" id="A0A0C9RCJ6"/>